<organism evidence="1 2">
    <name type="scientific">Avena sativa</name>
    <name type="common">Oat</name>
    <dbReference type="NCBI Taxonomy" id="4498"/>
    <lineage>
        <taxon>Eukaryota</taxon>
        <taxon>Viridiplantae</taxon>
        <taxon>Streptophyta</taxon>
        <taxon>Embryophyta</taxon>
        <taxon>Tracheophyta</taxon>
        <taxon>Spermatophyta</taxon>
        <taxon>Magnoliopsida</taxon>
        <taxon>Liliopsida</taxon>
        <taxon>Poales</taxon>
        <taxon>Poaceae</taxon>
        <taxon>BOP clade</taxon>
        <taxon>Pooideae</taxon>
        <taxon>Poodae</taxon>
        <taxon>Poeae</taxon>
        <taxon>Poeae Chloroplast Group 1 (Aveneae type)</taxon>
        <taxon>Aveninae</taxon>
        <taxon>Avena</taxon>
    </lineage>
</organism>
<evidence type="ECO:0000313" key="1">
    <source>
        <dbReference type="EnsemblPlants" id="AVESA.00010b.r2.6AG1009240.1.CDS.1"/>
    </source>
</evidence>
<keyword evidence="2" id="KW-1185">Reference proteome</keyword>
<accession>A0ACD5YHT6</accession>
<evidence type="ECO:0000313" key="2">
    <source>
        <dbReference type="Proteomes" id="UP001732700"/>
    </source>
</evidence>
<proteinExistence type="predicted"/>
<reference evidence="1" key="1">
    <citation type="submission" date="2021-05" db="EMBL/GenBank/DDBJ databases">
        <authorList>
            <person name="Scholz U."/>
            <person name="Mascher M."/>
            <person name="Fiebig A."/>
        </authorList>
    </citation>
    <scope>NUCLEOTIDE SEQUENCE [LARGE SCALE GENOMIC DNA]</scope>
</reference>
<sequence>MRSSSILVLDVSFNRLTGGLSELPSSTPARPLQVLNISSNLFTGRFPSTTWEVTKSLVVLNASTNGFTGQIPTTPCVSAPYFAVFDLSVNKFSGNIPPGLSNCSKLTSLSAGHNQLGGVLPDELFDVTSLEHLSLPGNRLEGPLNGITKLTSLVTLDLGGNGLNGNIPDSVGELTRLQELHLDHNDMSGELPSGLTNCIDLVTIDLKSNYFIGELTKVNFSNFPNLQKLDLLYNNFTGNIPESIYSCSKLTALRLSYNQFHGQLSERVGNLKSLSFLSLVSSSLTNITRTLQILSTSRSLTTLFLGFNFMHETMPDDYTIDGFENIQVLALNDCSLSGHIPHWLSKITNLRMLFLVNNQLTEPVPDWISSLNFLFCLDISNNSLTGRIPSALMDMPMLRSEKIAPNVFELPVYYKIPSLQYFRPGAFPKVLNLGMNNFSGVIPEDIGKLQAVLSLNLSSNKLSGEIPQSLCTIKNLQVLDLSNNRLTGAIPAALNNLHFLSRFNISSNDLEGPVPTVGQLSTFPDSSFDGNPKLCGPMIVEHCGLTEAGTVSIISTKEIGTKVIFVMAFGAFFIVGVLYDQIVLSRYFG</sequence>
<reference evidence="1" key="2">
    <citation type="submission" date="2025-09" db="UniProtKB">
        <authorList>
            <consortium name="EnsemblPlants"/>
        </authorList>
    </citation>
    <scope>IDENTIFICATION</scope>
</reference>
<dbReference type="EnsemblPlants" id="AVESA.00010b.r2.6AG1009240.1">
    <property type="protein sequence ID" value="AVESA.00010b.r2.6AG1009240.1.CDS.1"/>
    <property type="gene ID" value="AVESA.00010b.r2.6AG1009240"/>
</dbReference>
<name>A0ACD5YHT6_AVESA</name>
<dbReference type="Proteomes" id="UP001732700">
    <property type="component" value="Chromosome 6A"/>
</dbReference>
<protein>
    <submittedName>
        <fullName evidence="1">Uncharacterized protein</fullName>
    </submittedName>
</protein>